<feature type="transmembrane region" description="Helical" evidence="1">
    <location>
        <begin position="76"/>
        <end position="99"/>
    </location>
</feature>
<sequence length="131" mass="14516">MPLPLSSATPLATPLPIPRMTLPLSSAAPHSRFIKCVTISDGAVGKTRYEASHLRNNDGDRKMGLDSTWTLIELKIYGNSCSQIVAVGVGFVFVVAFVYTEVREVQYFVVILVWKLNWCISFHSCMLSYSS</sequence>
<gene>
    <name evidence="2" type="ORF">I3842_03G121000</name>
</gene>
<feature type="transmembrane region" description="Helical" evidence="1">
    <location>
        <begin position="105"/>
        <end position="129"/>
    </location>
</feature>
<dbReference type="AlphaFoldDB" id="A0A922FJ00"/>
<keyword evidence="1" id="KW-0472">Membrane</keyword>
<accession>A0A922FJ00</accession>
<organism evidence="2 3">
    <name type="scientific">Carya illinoinensis</name>
    <name type="common">Pecan</name>
    <dbReference type="NCBI Taxonomy" id="32201"/>
    <lineage>
        <taxon>Eukaryota</taxon>
        <taxon>Viridiplantae</taxon>
        <taxon>Streptophyta</taxon>
        <taxon>Embryophyta</taxon>
        <taxon>Tracheophyta</taxon>
        <taxon>Spermatophyta</taxon>
        <taxon>Magnoliopsida</taxon>
        <taxon>eudicotyledons</taxon>
        <taxon>Gunneridae</taxon>
        <taxon>Pentapetalae</taxon>
        <taxon>rosids</taxon>
        <taxon>fabids</taxon>
        <taxon>Fagales</taxon>
        <taxon>Juglandaceae</taxon>
        <taxon>Carya</taxon>
    </lineage>
</organism>
<evidence type="ECO:0000313" key="2">
    <source>
        <dbReference type="EMBL" id="KAG6721632.1"/>
    </source>
</evidence>
<evidence type="ECO:0000313" key="3">
    <source>
        <dbReference type="Proteomes" id="UP000811246"/>
    </source>
</evidence>
<protein>
    <submittedName>
        <fullName evidence="2">Uncharacterized protein</fullName>
    </submittedName>
</protein>
<proteinExistence type="predicted"/>
<keyword evidence="1" id="KW-1133">Transmembrane helix</keyword>
<comment type="caution">
    <text evidence="2">The sequence shown here is derived from an EMBL/GenBank/DDBJ whole genome shotgun (WGS) entry which is preliminary data.</text>
</comment>
<keyword evidence="1" id="KW-0812">Transmembrane</keyword>
<reference evidence="2" key="1">
    <citation type="submission" date="2021-01" db="EMBL/GenBank/DDBJ databases">
        <authorList>
            <person name="Lovell J.T."/>
            <person name="Bentley N."/>
            <person name="Bhattarai G."/>
            <person name="Jenkins J.W."/>
            <person name="Sreedasyam A."/>
            <person name="Alarcon Y."/>
            <person name="Bock C."/>
            <person name="Boston L."/>
            <person name="Carlson J."/>
            <person name="Cervantes K."/>
            <person name="Clermont K."/>
            <person name="Krom N."/>
            <person name="Kubenka K."/>
            <person name="Mamidi S."/>
            <person name="Mattison C."/>
            <person name="Monteros M."/>
            <person name="Pisani C."/>
            <person name="Plott C."/>
            <person name="Rajasekar S."/>
            <person name="Rhein H.S."/>
            <person name="Rohla C."/>
            <person name="Song M."/>
            <person name="Hilaire R.S."/>
            <person name="Shu S."/>
            <person name="Wells L."/>
            <person name="Wang X."/>
            <person name="Webber J."/>
            <person name="Heerema R.J."/>
            <person name="Klein P."/>
            <person name="Conner P."/>
            <person name="Grauke L."/>
            <person name="Grimwood J."/>
            <person name="Schmutz J."/>
            <person name="Randall J.J."/>
        </authorList>
    </citation>
    <scope>NUCLEOTIDE SEQUENCE</scope>
    <source>
        <tissue evidence="2">Leaf</tissue>
    </source>
</reference>
<name>A0A922FJ00_CARIL</name>
<dbReference type="Proteomes" id="UP000811246">
    <property type="component" value="Chromosome 3"/>
</dbReference>
<evidence type="ECO:0000256" key="1">
    <source>
        <dbReference type="SAM" id="Phobius"/>
    </source>
</evidence>
<dbReference type="EMBL" id="CM031827">
    <property type="protein sequence ID" value="KAG6721632.1"/>
    <property type="molecule type" value="Genomic_DNA"/>
</dbReference>